<accession>A0A1I3Y9M2</accession>
<sequence>MSVTPDIDQFTIILQPTDLNFEFEEWDEHIADNLINTFLIKSKLLTVFPNYPIAESDGGILKSYIFGYELQNSPFYFRIAYHPTYIKMGISIYFSAYAWAEYRKNYETIFNEKIHLHTFFQMISDDEYSFRLSRIDMAVDFKNENVDIAKIHRSLESGRTEFRYNHV</sequence>
<dbReference type="AlphaFoldDB" id="A0A1I3Y9M2"/>
<gene>
    <name evidence="1" type="ORF">SAMN04488569_102026</name>
</gene>
<protein>
    <submittedName>
        <fullName evidence="1">Uncharacterized protein</fullName>
    </submittedName>
</protein>
<evidence type="ECO:0000313" key="1">
    <source>
        <dbReference type="EMBL" id="SFK28473.1"/>
    </source>
</evidence>
<organism evidence="1 2">
    <name type="scientific">Marinilactibacillus piezotolerans</name>
    <dbReference type="NCBI Taxonomy" id="258723"/>
    <lineage>
        <taxon>Bacteria</taxon>
        <taxon>Bacillati</taxon>
        <taxon>Bacillota</taxon>
        <taxon>Bacilli</taxon>
        <taxon>Lactobacillales</taxon>
        <taxon>Carnobacteriaceae</taxon>
        <taxon>Marinilactibacillus</taxon>
    </lineage>
</organism>
<dbReference type="Proteomes" id="UP000199589">
    <property type="component" value="Unassembled WGS sequence"/>
</dbReference>
<reference evidence="2" key="1">
    <citation type="submission" date="2016-10" db="EMBL/GenBank/DDBJ databases">
        <authorList>
            <person name="Varghese N."/>
            <person name="Submissions S."/>
        </authorList>
    </citation>
    <scope>NUCLEOTIDE SEQUENCE [LARGE SCALE GENOMIC DNA]</scope>
    <source>
        <strain evidence="2">DSM 16108</strain>
    </source>
</reference>
<dbReference type="RefSeq" id="WP_218149692.1">
    <property type="nucleotide sequence ID" value="NZ_FOSJ01000020.1"/>
</dbReference>
<name>A0A1I3Y9M2_9LACT</name>
<dbReference type="EMBL" id="FOSJ01000020">
    <property type="protein sequence ID" value="SFK28473.1"/>
    <property type="molecule type" value="Genomic_DNA"/>
</dbReference>
<evidence type="ECO:0000313" key="2">
    <source>
        <dbReference type="Proteomes" id="UP000199589"/>
    </source>
</evidence>
<keyword evidence="2" id="KW-1185">Reference proteome</keyword>
<proteinExistence type="predicted"/>